<evidence type="ECO:0000259" key="3">
    <source>
        <dbReference type="PROSITE" id="PS50222"/>
    </source>
</evidence>
<protein>
    <recommendedName>
        <fullName evidence="3">EF-hand domain-containing protein</fullName>
    </recommendedName>
</protein>
<proteinExistence type="predicted"/>
<comment type="caution">
    <text evidence="4">The sequence shown here is derived from an EMBL/GenBank/DDBJ whole genome shotgun (WGS) entry which is preliminary data.</text>
</comment>
<dbReference type="Pfam" id="PF13499">
    <property type="entry name" value="EF-hand_7"/>
    <property type="match status" value="4"/>
</dbReference>
<feature type="region of interest" description="Disordered" evidence="2">
    <location>
        <begin position="551"/>
        <end position="575"/>
    </location>
</feature>
<dbReference type="PROSITE" id="PS50222">
    <property type="entry name" value="EF_HAND_2"/>
    <property type="match status" value="3"/>
</dbReference>
<dbReference type="SUPFAM" id="SSF47473">
    <property type="entry name" value="EF-hand"/>
    <property type="match status" value="4"/>
</dbReference>
<dbReference type="PANTHER" id="PTHR20875">
    <property type="entry name" value="EF-HAND CALCIUM-BINDING DOMAIN-CONTAINING PROTEIN 6-RELATED"/>
    <property type="match status" value="1"/>
</dbReference>
<keyword evidence="1" id="KW-0106">Calcium</keyword>
<sequence>MATTNLPAIQHPLSRMDDPTNLNVRGLSRDGSRAASRQSLTFGQDKFNALRPITADQVPWRLTRSSNGFGGQNSPRNNGFAAMGQIPEGVEVKLAEDPSKPSIPIFGSRADMASRAESRLSRLNSAASSLQGPDKATVDEIEFLLREKMKTAYYIIKNTFKEFDPEGKGVVGRETLARILQNFLSRSISLSQFNKLMVRLKLDHKKMISYDEFYASFRPPKKADEGPAWLELEKPELKCMSAAQVHAHLKEKAKQRFLDVADLIPQMNPGGSGRILKPELRNVLNKMGFYMEDDEFEKLWLKYDTENYGTIRAERLMSKLGIAMRDGSSRDDASSPKKLEVERKQSLDVERWLKRKFREGFSDMKHAFMELDLDRIGKVSRDEFRRVMEEFGLRLSTDKQLDDFLARCGIEGSSGKISYKEFLRRFQDRSEQGMPHKILANPLHRYHHSDAGSNYSTTSAVEARIMDLFQKDFLALLGTFHNIDRKDSGLLTQQQFRAAVEGRFELNMSDQEFDAFLKKVPIDNDGMVKYVEFMSKFDTFETKSLFDRSSVMDRRDTLPPLPERDSPPMSPRKQLRPIKTMDSYNSQEGRSVEELKVIIKKVLENNYQAFEEAFNELDELNSKRMTKNMMIKLLKQFGVTVTRDEVKRLWDTRELITDQRGCLEYREFVRTFGYSLRSAAFPNAKVSPPKRGDNDFMMRSNKLNSDKHLLHHLLKSNIDKHWETLWSEFTSIDRQGTGCVSRNDFKNILQGLCMELTDYETQVLCDKFDPGKEGRVNYIKFLEPFSKHRRGFRHGHNMQAVMKHPQAELPMDDVVQKPNKGLSTVTAKLREKLSGKWINLMRAFKKLDKDNSDFLTLKEFRHVLELCNVVLDEEDIYHILTEFDENKEKKIRYTKFLDKIK</sequence>
<name>A0ABN8LGX0_9CNID</name>
<dbReference type="PANTHER" id="PTHR20875:SF5">
    <property type="entry name" value="EF-HAND DOMAIN-CONTAINING PROTEIN"/>
    <property type="match status" value="1"/>
</dbReference>
<dbReference type="InterPro" id="IPR052603">
    <property type="entry name" value="EFCB6"/>
</dbReference>
<organism evidence="4 5">
    <name type="scientific">Porites evermanni</name>
    <dbReference type="NCBI Taxonomy" id="104178"/>
    <lineage>
        <taxon>Eukaryota</taxon>
        <taxon>Metazoa</taxon>
        <taxon>Cnidaria</taxon>
        <taxon>Anthozoa</taxon>
        <taxon>Hexacorallia</taxon>
        <taxon>Scleractinia</taxon>
        <taxon>Fungiina</taxon>
        <taxon>Poritidae</taxon>
        <taxon>Porites</taxon>
    </lineage>
</organism>
<dbReference type="SMART" id="SM00054">
    <property type="entry name" value="EFh"/>
    <property type="match status" value="6"/>
</dbReference>
<evidence type="ECO:0000313" key="5">
    <source>
        <dbReference type="Proteomes" id="UP001159427"/>
    </source>
</evidence>
<reference evidence="4 5" key="1">
    <citation type="submission" date="2022-05" db="EMBL/GenBank/DDBJ databases">
        <authorList>
            <consortium name="Genoscope - CEA"/>
            <person name="William W."/>
        </authorList>
    </citation>
    <scope>NUCLEOTIDE SEQUENCE [LARGE SCALE GENOMIC DNA]</scope>
</reference>
<accession>A0ABN8LGX0</accession>
<dbReference type="InterPro" id="IPR011992">
    <property type="entry name" value="EF-hand-dom_pair"/>
</dbReference>
<dbReference type="InterPro" id="IPR002048">
    <property type="entry name" value="EF_hand_dom"/>
</dbReference>
<dbReference type="InterPro" id="IPR018247">
    <property type="entry name" value="EF_Hand_1_Ca_BS"/>
</dbReference>
<evidence type="ECO:0000256" key="1">
    <source>
        <dbReference type="ARBA" id="ARBA00022837"/>
    </source>
</evidence>
<dbReference type="Proteomes" id="UP001159427">
    <property type="component" value="Unassembled WGS sequence"/>
</dbReference>
<feature type="domain" description="EF-hand" evidence="3">
    <location>
        <begin position="840"/>
        <end position="870"/>
    </location>
</feature>
<dbReference type="PROSITE" id="PS00018">
    <property type="entry name" value="EF_HAND_1"/>
    <property type="match status" value="1"/>
</dbReference>
<feature type="domain" description="EF-hand" evidence="3">
    <location>
        <begin position="720"/>
        <end position="755"/>
    </location>
</feature>
<gene>
    <name evidence="4" type="ORF">PEVE_00004757</name>
</gene>
<evidence type="ECO:0000313" key="4">
    <source>
        <dbReference type="EMBL" id="CAH3014702.1"/>
    </source>
</evidence>
<feature type="compositionally biased region" description="Basic and acidic residues" evidence="2">
    <location>
        <begin position="551"/>
        <end position="566"/>
    </location>
</feature>
<feature type="domain" description="EF-hand" evidence="3">
    <location>
        <begin position="359"/>
        <end position="394"/>
    </location>
</feature>
<evidence type="ECO:0000256" key="2">
    <source>
        <dbReference type="SAM" id="MobiDB-lite"/>
    </source>
</evidence>
<dbReference type="EMBL" id="CALNXI010000013">
    <property type="protein sequence ID" value="CAH3014702.1"/>
    <property type="molecule type" value="Genomic_DNA"/>
</dbReference>
<dbReference type="CDD" id="cd00051">
    <property type="entry name" value="EFh"/>
    <property type="match status" value="2"/>
</dbReference>
<dbReference type="Gene3D" id="1.10.238.10">
    <property type="entry name" value="EF-hand"/>
    <property type="match status" value="7"/>
</dbReference>
<keyword evidence="5" id="KW-1185">Reference proteome</keyword>